<evidence type="ECO:0000256" key="1">
    <source>
        <dbReference type="ARBA" id="ARBA00004141"/>
    </source>
</evidence>
<protein>
    <recommendedName>
        <fullName evidence="6">Delta(14)-sterol reductase</fullName>
    </recommendedName>
    <alternativeName>
        <fullName evidence="6">C-14 sterol reductase</fullName>
    </alternativeName>
    <alternativeName>
        <fullName evidence="6">Sterol C14-reductase</fullName>
    </alternativeName>
</protein>
<dbReference type="Pfam" id="PF01222">
    <property type="entry name" value="ERG4_ERG24"/>
    <property type="match status" value="1"/>
</dbReference>
<evidence type="ECO:0000313" key="8">
    <source>
        <dbReference type="Proteomes" id="UP001303115"/>
    </source>
</evidence>
<dbReference type="GO" id="GO:0005789">
    <property type="term" value="C:endoplasmic reticulum membrane"/>
    <property type="evidence" value="ECO:0007669"/>
    <property type="project" value="TreeGrafter"/>
</dbReference>
<evidence type="ECO:0000256" key="6">
    <source>
        <dbReference type="RuleBase" id="RU369120"/>
    </source>
</evidence>
<evidence type="ECO:0000256" key="4">
    <source>
        <dbReference type="ARBA" id="ARBA00022989"/>
    </source>
</evidence>
<evidence type="ECO:0000256" key="2">
    <source>
        <dbReference type="ARBA" id="ARBA00005402"/>
    </source>
</evidence>
<keyword evidence="3 6" id="KW-0812">Transmembrane</keyword>
<evidence type="ECO:0000256" key="3">
    <source>
        <dbReference type="ARBA" id="ARBA00022692"/>
    </source>
</evidence>
<keyword evidence="6" id="KW-0756">Sterol biosynthesis</keyword>
<organism evidence="7 8">
    <name type="scientific">Parachaetomium inaequale</name>
    <dbReference type="NCBI Taxonomy" id="2588326"/>
    <lineage>
        <taxon>Eukaryota</taxon>
        <taxon>Fungi</taxon>
        <taxon>Dikarya</taxon>
        <taxon>Ascomycota</taxon>
        <taxon>Pezizomycotina</taxon>
        <taxon>Sordariomycetes</taxon>
        <taxon>Sordariomycetidae</taxon>
        <taxon>Sordariales</taxon>
        <taxon>Chaetomiaceae</taxon>
        <taxon>Parachaetomium</taxon>
    </lineage>
</organism>
<comment type="subcellular location">
    <subcellularLocation>
        <location evidence="1">Membrane</location>
        <topology evidence="1">Multi-pass membrane protein</topology>
    </subcellularLocation>
</comment>
<comment type="caution">
    <text evidence="7">The sequence shown here is derived from an EMBL/GenBank/DDBJ whole genome shotgun (WGS) entry which is preliminary data.</text>
</comment>
<keyword evidence="6" id="KW-0443">Lipid metabolism</keyword>
<sequence length="389" mass="43650">MAVGNVEYDFGGPGCPAPALLSPRSLTWASLKRQIPWPEDGIRGFASCLALFRLLPAKEVLGTKLRESGKPLRYRFNAFSSSVVQLVPCAFSTYLYGSNFFLWTWILASGGHTGSVIYDVKTWLAMRPGLTGWHRAYGFLSDSMVFLVAVQAYYVLEGQYAEQGIVGMMDFKTDGLGFMLTFGDIVWVPFLYSTQCRYLAMYPVHMGPFGLAAMGIVFTVGLYILRTSNAREILFREDPDHPAFNNMPYLQTRRGTRLLTGGWWGRARHVNYLGDWLQSLPFCLPTGITGYVILPAGAATGAGAAMMLDGRQVVPGGAAGWGILVTHFYSAWFGLLLVNRERRDDRACVEKYGEDWLEYKRTVRWRILPGITRWNKLDRASASCRRPYE</sequence>
<evidence type="ECO:0000313" key="7">
    <source>
        <dbReference type="EMBL" id="KAK4034864.1"/>
    </source>
</evidence>
<keyword evidence="5 6" id="KW-0472">Membrane</keyword>
<keyword evidence="6" id="KW-0444">Lipid biosynthesis</keyword>
<accession>A0AAN6PAP5</accession>
<feature type="transmembrane region" description="Helical" evidence="6">
    <location>
        <begin position="206"/>
        <end position="225"/>
    </location>
</feature>
<keyword evidence="8" id="KW-1185">Reference proteome</keyword>
<dbReference type="InterPro" id="IPR001171">
    <property type="entry name" value="ERG24_DHCR-like"/>
</dbReference>
<feature type="transmembrane region" description="Helical" evidence="6">
    <location>
        <begin position="136"/>
        <end position="156"/>
    </location>
</feature>
<proteinExistence type="inferred from homology"/>
<dbReference type="GO" id="GO:0006696">
    <property type="term" value="P:ergosterol biosynthetic process"/>
    <property type="evidence" value="ECO:0007669"/>
    <property type="project" value="TreeGrafter"/>
</dbReference>
<keyword evidence="4 6" id="KW-1133">Transmembrane helix</keyword>
<feature type="transmembrane region" description="Helical" evidence="6">
    <location>
        <begin position="176"/>
        <end position="194"/>
    </location>
</feature>
<dbReference type="PANTHER" id="PTHR21257:SF52">
    <property type="entry name" value="DELTA(14)-STEROL REDUCTASE TM7SF2"/>
    <property type="match status" value="1"/>
</dbReference>
<evidence type="ECO:0000256" key="5">
    <source>
        <dbReference type="ARBA" id="ARBA00023136"/>
    </source>
</evidence>
<comment type="caution">
    <text evidence="6">Lacks conserved residue(s) required for the propagation of feature annotation.</text>
</comment>
<dbReference type="Gene3D" id="1.20.120.1630">
    <property type="match status" value="1"/>
</dbReference>
<dbReference type="PANTHER" id="PTHR21257">
    <property type="entry name" value="DELTA(14)-STEROL REDUCTASE"/>
    <property type="match status" value="1"/>
</dbReference>
<keyword evidence="6" id="KW-0560">Oxidoreductase</keyword>
<dbReference type="EMBL" id="MU854463">
    <property type="protein sequence ID" value="KAK4034864.1"/>
    <property type="molecule type" value="Genomic_DNA"/>
</dbReference>
<dbReference type="Proteomes" id="UP001303115">
    <property type="component" value="Unassembled WGS sequence"/>
</dbReference>
<keyword evidence="6" id="KW-0752">Steroid biosynthesis</keyword>
<feature type="transmembrane region" description="Helical" evidence="6">
    <location>
        <begin position="318"/>
        <end position="338"/>
    </location>
</feature>
<dbReference type="GO" id="GO:0050613">
    <property type="term" value="F:Delta14-sterol reductase activity"/>
    <property type="evidence" value="ECO:0007669"/>
    <property type="project" value="TreeGrafter"/>
</dbReference>
<keyword evidence="6" id="KW-0753">Steroid metabolism</keyword>
<comment type="similarity">
    <text evidence="2 6">Belongs to the ERG4/ERG24 family.</text>
</comment>
<gene>
    <name evidence="7" type="ORF">C8A01DRAFT_48859</name>
</gene>
<name>A0AAN6PAP5_9PEZI</name>
<feature type="transmembrane region" description="Helical" evidence="6">
    <location>
        <begin position="76"/>
        <end position="96"/>
    </location>
</feature>
<keyword evidence="6" id="KW-1207">Sterol metabolism</keyword>
<dbReference type="AlphaFoldDB" id="A0AAN6PAP5"/>
<reference evidence="8" key="1">
    <citation type="journal article" date="2023" name="Mol. Phylogenet. Evol.">
        <title>Genome-scale phylogeny and comparative genomics of the fungal order Sordariales.</title>
        <authorList>
            <person name="Hensen N."/>
            <person name="Bonometti L."/>
            <person name="Westerberg I."/>
            <person name="Brannstrom I.O."/>
            <person name="Guillou S."/>
            <person name="Cros-Aarteil S."/>
            <person name="Calhoun S."/>
            <person name="Haridas S."/>
            <person name="Kuo A."/>
            <person name="Mondo S."/>
            <person name="Pangilinan J."/>
            <person name="Riley R."/>
            <person name="LaButti K."/>
            <person name="Andreopoulos B."/>
            <person name="Lipzen A."/>
            <person name="Chen C."/>
            <person name="Yan M."/>
            <person name="Daum C."/>
            <person name="Ng V."/>
            <person name="Clum A."/>
            <person name="Steindorff A."/>
            <person name="Ohm R.A."/>
            <person name="Martin F."/>
            <person name="Silar P."/>
            <person name="Natvig D.O."/>
            <person name="Lalanne C."/>
            <person name="Gautier V."/>
            <person name="Ament-Velasquez S.L."/>
            <person name="Kruys A."/>
            <person name="Hutchinson M.I."/>
            <person name="Powell A.J."/>
            <person name="Barry K."/>
            <person name="Miller A.N."/>
            <person name="Grigoriev I.V."/>
            <person name="Debuchy R."/>
            <person name="Gladieux P."/>
            <person name="Hiltunen Thoren M."/>
            <person name="Johannesson H."/>
        </authorList>
    </citation>
    <scope>NUCLEOTIDE SEQUENCE [LARGE SCALE GENOMIC DNA]</scope>
    <source>
        <strain evidence="8">CBS 284.82</strain>
    </source>
</reference>